<proteinExistence type="predicted"/>
<dbReference type="SMART" id="SM00460">
    <property type="entry name" value="TGc"/>
    <property type="match status" value="1"/>
</dbReference>
<dbReference type="SUPFAM" id="SSF54001">
    <property type="entry name" value="Cysteine proteinases"/>
    <property type="match status" value="1"/>
</dbReference>
<keyword evidence="2" id="KW-0614">Plasmid</keyword>
<dbReference type="AlphaFoldDB" id="A0A1B1CJ18"/>
<organism evidence="2 3">
    <name type="scientific">Rhizobium leguminosarum</name>
    <dbReference type="NCBI Taxonomy" id="384"/>
    <lineage>
        <taxon>Bacteria</taxon>
        <taxon>Pseudomonadati</taxon>
        <taxon>Pseudomonadota</taxon>
        <taxon>Alphaproteobacteria</taxon>
        <taxon>Hyphomicrobiales</taxon>
        <taxon>Rhizobiaceae</taxon>
        <taxon>Rhizobium/Agrobacterium group</taxon>
        <taxon>Rhizobium</taxon>
    </lineage>
</organism>
<dbReference type="PANTHER" id="PTHR33490">
    <property type="entry name" value="BLR5614 PROTEIN-RELATED"/>
    <property type="match status" value="1"/>
</dbReference>
<dbReference type="InterPro" id="IPR013589">
    <property type="entry name" value="Bac_transglu_N"/>
</dbReference>
<sequence>MTKLSIRHSTTYRYRYPIALGPHRLTLRPREGRELLLVSHDVVSWPDAKMSWATDVFANAVATARFAEPTDCLKIDSKAVVDLTSAAWPVFDIAASAITYPFSYGEHEWKDLGGLREVQYPDPSNLFQQWVRAFVRSGSTDTLSLLKDLSGGVSNEIAYQSREAEGTQSPLETLAVRSGSCRDFAVLFAEAARLLGFGARIVSGYLFNPNQMLFGSRDSGSTHAWVDVFLPGPGWITFDPTNRSMGGVNLIPVAVVRDIAHAVPISGGFTGAADAFVSMDVAVEVSEL</sequence>
<dbReference type="RefSeq" id="WP_065283331.1">
    <property type="nucleotide sequence ID" value="NZ_CP016287.1"/>
</dbReference>
<dbReference type="EMBL" id="CP016287">
    <property type="protein sequence ID" value="ANP89726.1"/>
    <property type="molecule type" value="Genomic_DNA"/>
</dbReference>
<dbReference type="OrthoDB" id="9804023at2"/>
<evidence type="ECO:0000313" key="3">
    <source>
        <dbReference type="Proteomes" id="UP000092691"/>
    </source>
</evidence>
<dbReference type="Proteomes" id="UP000092691">
    <property type="component" value="Plasmid unnamed1"/>
</dbReference>
<geneLocation type="plasmid" evidence="2 3">
    <name>unnamed1</name>
</geneLocation>
<evidence type="ECO:0000313" key="2">
    <source>
        <dbReference type="EMBL" id="ANP89726.1"/>
    </source>
</evidence>
<feature type="domain" description="Transglutaminase-like" evidence="1">
    <location>
        <begin position="173"/>
        <end position="242"/>
    </location>
</feature>
<dbReference type="Pfam" id="PF08379">
    <property type="entry name" value="Bact_transglu_N"/>
    <property type="match status" value="1"/>
</dbReference>
<reference evidence="2 3" key="1">
    <citation type="submission" date="2016-06" db="EMBL/GenBank/DDBJ databases">
        <title>Microsymbionts genomes from the relict species Vavilovia formosa.</title>
        <authorList>
            <person name="Chirak E."/>
            <person name="Kimeklis A."/>
            <person name="Andronov E."/>
        </authorList>
    </citation>
    <scope>NUCLEOTIDE SEQUENCE [LARGE SCALE GENOMIC DNA]</scope>
    <source>
        <strain evidence="2 3">Vaf10</strain>
        <plasmid evidence="3">Plasmid unnamed1</plasmid>
    </source>
</reference>
<dbReference type="Gene3D" id="3.10.620.30">
    <property type="match status" value="1"/>
</dbReference>
<dbReference type="InterPro" id="IPR038765">
    <property type="entry name" value="Papain-like_cys_pep_sf"/>
</dbReference>
<gene>
    <name evidence="2" type="ORF">BA011_28780</name>
</gene>
<evidence type="ECO:0000259" key="1">
    <source>
        <dbReference type="SMART" id="SM00460"/>
    </source>
</evidence>
<name>A0A1B1CJ18_RHILE</name>
<protein>
    <submittedName>
        <fullName evidence="2">Transglutaminase</fullName>
    </submittedName>
</protein>
<accession>A0A1B1CJ18</accession>
<dbReference type="InterPro" id="IPR002931">
    <property type="entry name" value="Transglutaminase-like"/>
</dbReference>
<dbReference type="PANTHER" id="PTHR33490:SF1">
    <property type="entry name" value="SLL1233 PROTEIN"/>
    <property type="match status" value="1"/>
</dbReference>
<dbReference type="Pfam" id="PF01841">
    <property type="entry name" value="Transglut_core"/>
    <property type="match status" value="1"/>
</dbReference>